<dbReference type="Gene3D" id="3.40.630.30">
    <property type="match status" value="1"/>
</dbReference>
<dbReference type="PROSITE" id="PS51186">
    <property type="entry name" value="GNAT"/>
    <property type="match status" value="1"/>
</dbReference>
<dbReference type="OrthoDB" id="410198at2759"/>
<dbReference type="PANTHER" id="PTHR42791:SF14">
    <property type="entry name" value="N-ACETYLTRANSFERASE DOMAIN-CONTAINING PROTEIN"/>
    <property type="match status" value="1"/>
</dbReference>
<name>A0A163BM97_DIDRA</name>
<accession>A0A163BM97</accession>
<reference evidence="1 2" key="1">
    <citation type="journal article" date="2016" name="Sci. Rep.">
        <title>Draft genome sequencing and secretome analysis of fungal phytopathogen Ascochyta rabiei provides insight into the necrotrophic effector repertoire.</title>
        <authorList>
            <person name="Verma S."/>
            <person name="Gazara R.K."/>
            <person name="Nizam S."/>
            <person name="Parween S."/>
            <person name="Chattopadhyay D."/>
            <person name="Verma P.K."/>
        </authorList>
    </citation>
    <scope>NUCLEOTIDE SEQUENCE [LARGE SCALE GENOMIC DNA]</scope>
    <source>
        <strain evidence="1 2">ArDII</strain>
    </source>
</reference>
<protein>
    <submittedName>
        <fullName evidence="1">N-acetyltransferase</fullName>
    </submittedName>
</protein>
<dbReference type="GO" id="GO:0016747">
    <property type="term" value="F:acyltransferase activity, transferring groups other than amino-acyl groups"/>
    <property type="evidence" value="ECO:0007669"/>
    <property type="project" value="InterPro"/>
</dbReference>
<dbReference type="AlphaFoldDB" id="A0A163BM97"/>
<organism evidence="1 2">
    <name type="scientific">Didymella rabiei</name>
    <name type="common">Chickpea ascochyta blight fungus</name>
    <name type="synonym">Mycosphaerella rabiei</name>
    <dbReference type="NCBI Taxonomy" id="5454"/>
    <lineage>
        <taxon>Eukaryota</taxon>
        <taxon>Fungi</taxon>
        <taxon>Dikarya</taxon>
        <taxon>Ascomycota</taxon>
        <taxon>Pezizomycotina</taxon>
        <taxon>Dothideomycetes</taxon>
        <taxon>Pleosporomycetidae</taxon>
        <taxon>Pleosporales</taxon>
        <taxon>Pleosporineae</taxon>
        <taxon>Didymellaceae</taxon>
        <taxon>Ascochyta</taxon>
    </lineage>
</organism>
<evidence type="ECO:0000313" key="1">
    <source>
        <dbReference type="EMBL" id="KZM21848.1"/>
    </source>
</evidence>
<dbReference type="PANTHER" id="PTHR42791">
    <property type="entry name" value="GNAT FAMILY ACETYLTRANSFERASE"/>
    <property type="match status" value="1"/>
</dbReference>
<keyword evidence="1" id="KW-0808">Transferase</keyword>
<keyword evidence="2" id="KW-1185">Reference proteome</keyword>
<comment type="caution">
    <text evidence="1">The sequence shown here is derived from an EMBL/GenBank/DDBJ whole genome shotgun (WGS) entry which is preliminary data.</text>
</comment>
<dbReference type="Pfam" id="PF13508">
    <property type="entry name" value="Acetyltransf_7"/>
    <property type="match status" value="1"/>
</dbReference>
<dbReference type="Proteomes" id="UP000076837">
    <property type="component" value="Unassembled WGS sequence"/>
</dbReference>
<gene>
    <name evidence="1" type="ORF">ST47_g7042</name>
</gene>
<dbReference type="SUPFAM" id="SSF55729">
    <property type="entry name" value="Acyl-CoA N-acyltransferases (Nat)"/>
    <property type="match status" value="1"/>
</dbReference>
<dbReference type="InterPro" id="IPR016181">
    <property type="entry name" value="Acyl_CoA_acyltransferase"/>
</dbReference>
<dbReference type="CDD" id="cd04301">
    <property type="entry name" value="NAT_SF"/>
    <property type="match status" value="1"/>
</dbReference>
<evidence type="ECO:0000313" key="2">
    <source>
        <dbReference type="Proteomes" id="UP000076837"/>
    </source>
</evidence>
<dbReference type="InterPro" id="IPR000182">
    <property type="entry name" value="GNAT_dom"/>
</dbReference>
<dbReference type="EMBL" id="JYNV01000237">
    <property type="protein sequence ID" value="KZM21848.1"/>
    <property type="molecule type" value="Genomic_DNA"/>
</dbReference>
<dbReference type="STRING" id="5454.A0A163BM97"/>
<dbReference type="InterPro" id="IPR052523">
    <property type="entry name" value="Trichothecene_AcTrans"/>
</dbReference>
<proteinExistence type="predicted"/>
<sequence length="230" mass="25226">MPFLIHPVSNTELHRASTIEAAAYASNPLNPLLFPGPFPPDALQKRVDSLIRMRQEDSTAVYTQAIDSVSRRMVAFAKWHVYGTHEACLLPARALEFGPGTSPEACRMFFGGLVQRKSELVGGRPHVCMSAPGRGVAPVHLLTGGPDLHMLHTDPAFQRQGAGSALLGCVKRKADELGLPIYLESSAAAHAFYRRHGFEDVEVLFLDFSKFGGMERYEQPLMIREPSGAQ</sequence>